<evidence type="ECO:0000256" key="3">
    <source>
        <dbReference type="ARBA" id="ARBA00022821"/>
    </source>
</evidence>
<dbReference type="SUPFAM" id="SSF52540">
    <property type="entry name" value="P-loop containing nucleoside triphosphate hydrolases"/>
    <property type="match status" value="1"/>
</dbReference>
<dbReference type="SUPFAM" id="SSF52058">
    <property type="entry name" value="L domain-like"/>
    <property type="match status" value="2"/>
</dbReference>
<keyword evidence="8" id="KW-1185">Reference proteome</keyword>
<dbReference type="Proteomes" id="UP000501690">
    <property type="component" value="Linkage Group LG2"/>
</dbReference>
<dbReference type="InterPro" id="IPR032675">
    <property type="entry name" value="LRR_dom_sf"/>
</dbReference>
<dbReference type="AlphaFoldDB" id="A0A4D6L2D4"/>
<dbReference type="InterPro" id="IPR042197">
    <property type="entry name" value="Apaf_helical"/>
</dbReference>
<feature type="domain" description="Disease resistance R13L4/SHOC-2-like LRR" evidence="6">
    <location>
        <begin position="794"/>
        <end position="901"/>
    </location>
</feature>
<dbReference type="Pfam" id="PF23598">
    <property type="entry name" value="LRR_14"/>
    <property type="match status" value="2"/>
</dbReference>
<dbReference type="PANTHER" id="PTHR11017:SF385">
    <property type="entry name" value="DISEASE RESISTANCE PROTEIN (TIR-NBS-LRR CLASS)-RELATED"/>
    <property type="match status" value="1"/>
</dbReference>
<dbReference type="GO" id="GO:0006952">
    <property type="term" value="P:defense response"/>
    <property type="evidence" value="ECO:0007669"/>
    <property type="project" value="UniProtKB-KW"/>
</dbReference>
<sequence>MHYLLMSEETRDMQFQRQNMDNCGQSKEVEEDDLIRRLVRRVLKELSNTPMGVPEFAVGLDERVEKVMEVLQVQSNGVKVLGLYGMGGVGKTTLAKALFNALVSRFEHRCFISNVRQVSSKHDGLVSLQGKIIKDLSPGAGSPSIADVNVGVSAIKGRVGENRVLLVLDDVDEVKQLDALIGKREWFYDGSCVIITTRDTKVLTQDHVNVSYEVRELYASEARELFSYHALRRSEPPENLLSLSEEIISLTGRMPLALEVFGSFLFGKRREEEWEDAVKKLRLIRPHHLQDVLKISYDALDEEEKCIFLDIACLFVQMEMKRDGVIDVLRGCGFRGEIAITVLVQKCLMKITPENTVWMHDQIRDMGRQIVMDESFVDPGARSRLWDRAQIMTVLKGHKGTRCVQGIVLDFEEERFYKGKVGSVFPKKLQWRSCLRNISCYIKQCLKNHLEPQAEENKEFVLHAKSFEPMVNLRQLQINNLKLQGKFLPSELKWLQWQGCPLERMPLKSWPRELAVLDLKNSKKMETLWGWNGYNKVPQKLMVLNLSYCNQLTAIPDLSGCQCLEKIDLENCINLTKIHESIGSLSTLRSLNLTRCSSLVNLPIDVSGLKQLESLYLSGCSKLKALPENIGILNSLKALQANDTAIAELPQSIFRLTKLEQLVLEGCRYLRRLPNSLGHLCSLQELSLYHSGLEELPESVGSLDNLETFNLMGCESLTVIPDSIGNLMSLTELLVDRTAIKELPTTVGSLSYLRELSVGNCKLLTQLPNSVKRLASVVELQLDGTAITNLPDEIGEMKLLRILKLMNCKNLEYLPESIGHLASLTTLNTVNGNIKELPESTGRLENLVNLRLNKCKMLRKLPASIGDLKSLYHFFMEETAVSSLPESFGMLSSLRTLKMAKRPDLDTDESSFLAEPEENHGPFILSSSFCNLTLLTELDARAWKISGKIPDEFEKLSLLETLKLDRNDFHTLPSSLKGLSILKVLSLSNCTQLNSLPSLPSSLINLNVQNCSSIETIHDMSNLESLQELNLTNCVKVGDIPGLESLKSLRRLYLSGCIACSSQIRKRLSKVALRNLQNLSMPGSKLPEWFSGQTVSFSKRKNLELKSVLVGVIVSINHSIDIPNMKRDDMLGLIDVQANILKGDRTLFSTVLNICGVPRTDEEHMHLCKFHDYHQLVAFLKDADTFCVSKRNPPFDKGLELRKCGVYLIFEGDDDYDGGEESLDKGLQSVSEKLANFFSTSEDEVSVNGIGIGHAGT</sequence>
<keyword evidence="1" id="KW-0433">Leucine-rich repeat</keyword>
<dbReference type="InterPro" id="IPR027417">
    <property type="entry name" value="P-loop_NTPase"/>
</dbReference>
<dbReference type="InterPro" id="IPR001611">
    <property type="entry name" value="Leu-rich_rpt"/>
</dbReference>
<evidence type="ECO:0000259" key="6">
    <source>
        <dbReference type="Pfam" id="PF23598"/>
    </source>
</evidence>
<accession>A0A4D6L2D4</accession>
<dbReference type="SMART" id="SM00367">
    <property type="entry name" value="LRR_CC"/>
    <property type="match status" value="5"/>
</dbReference>
<dbReference type="SMART" id="SM00369">
    <property type="entry name" value="LRR_TYP"/>
    <property type="match status" value="7"/>
</dbReference>
<protein>
    <submittedName>
        <fullName evidence="7">Internalin A</fullName>
    </submittedName>
</protein>
<reference evidence="7 8" key="1">
    <citation type="submission" date="2019-04" db="EMBL/GenBank/DDBJ databases">
        <title>An improved genome assembly and genetic linkage map for asparagus bean, Vigna unguiculata ssp. sesquipedialis.</title>
        <authorList>
            <person name="Xia Q."/>
            <person name="Zhang R."/>
            <person name="Dong Y."/>
        </authorList>
    </citation>
    <scope>NUCLEOTIDE SEQUENCE [LARGE SCALE GENOMIC DNA]</scope>
    <source>
        <tissue evidence="7">Leaf</tissue>
    </source>
</reference>
<feature type="domain" description="NB-ARC" evidence="4">
    <location>
        <begin position="62"/>
        <end position="232"/>
    </location>
</feature>
<feature type="domain" description="Disease resistance R13L4/SHOC-2-like LRR" evidence="6">
    <location>
        <begin position="552"/>
        <end position="662"/>
    </location>
</feature>
<dbReference type="EMBL" id="CP039346">
    <property type="protein sequence ID" value="QCD82671.1"/>
    <property type="molecule type" value="Genomic_DNA"/>
</dbReference>
<dbReference type="PROSITE" id="PS51450">
    <property type="entry name" value="LRR"/>
    <property type="match status" value="1"/>
</dbReference>
<name>A0A4D6L2D4_VIGUN</name>
<dbReference type="InterPro" id="IPR002182">
    <property type="entry name" value="NB-ARC"/>
</dbReference>
<dbReference type="PANTHER" id="PTHR11017">
    <property type="entry name" value="LEUCINE-RICH REPEAT-CONTAINING PROTEIN"/>
    <property type="match status" value="1"/>
</dbReference>
<evidence type="ECO:0000256" key="1">
    <source>
        <dbReference type="ARBA" id="ARBA00022614"/>
    </source>
</evidence>
<dbReference type="GO" id="GO:0051707">
    <property type="term" value="P:response to other organism"/>
    <property type="evidence" value="ECO:0007669"/>
    <property type="project" value="UniProtKB-ARBA"/>
</dbReference>
<dbReference type="Pfam" id="PF00931">
    <property type="entry name" value="NB-ARC"/>
    <property type="match status" value="1"/>
</dbReference>
<proteinExistence type="predicted"/>
<dbReference type="InterPro" id="IPR006553">
    <property type="entry name" value="Leu-rich_rpt_Cys-con_subtyp"/>
</dbReference>
<dbReference type="InterPro" id="IPR055414">
    <property type="entry name" value="LRR_R13L4/SHOC2-like"/>
</dbReference>
<keyword evidence="2" id="KW-0677">Repeat</keyword>
<keyword evidence="3" id="KW-0611">Plant defense</keyword>
<organism evidence="7 8">
    <name type="scientific">Vigna unguiculata</name>
    <name type="common">Cowpea</name>
    <dbReference type="NCBI Taxonomy" id="3917"/>
    <lineage>
        <taxon>Eukaryota</taxon>
        <taxon>Viridiplantae</taxon>
        <taxon>Streptophyta</taxon>
        <taxon>Embryophyta</taxon>
        <taxon>Tracheophyta</taxon>
        <taxon>Spermatophyta</taxon>
        <taxon>Magnoliopsida</taxon>
        <taxon>eudicotyledons</taxon>
        <taxon>Gunneridae</taxon>
        <taxon>Pentapetalae</taxon>
        <taxon>rosids</taxon>
        <taxon>fabids</taxon>
        <taxon>Fabales</taxon>
        <taxon>Fabaceae</taxon>
        <taxon>Papilionoideae</taxon>
        <taxon>50 kb inversion clade</taxon>
        <taxon>NPAAA clade</taxon>
        <taxon>indigoferoid/millettioid clade</taxon>
        <taxon>Phaseoleae</taxon>
        <taxon>Vigna</taxon>
    </lineage>
</organism>
<feature type="domain" description="Disease resistance protein Roq1-like winged-helix" evidence="5">
    <location>
        <begin position="302"/>
        <end position="375"/>
    </location>
</feature>
<dbReference type="InterPro" id="IPR003591">
    <property type="entry name" value="Leu-rich_rpt_typical-subtyp"/>
</dbReference>
<dbReference type="Gene3D" id="3.80.10.10">
    <property type="entry name" value="Ribonuclease Inhibitor"/>
    <property type="match status" value="3"/>
</dbReference>
<dbReference type="GO" id="GO:0043531">
    <property type="term" value="F:ADP binding"/>
    <property type="evidence" value="ECO:0007669"/>
    <property type="project" value="InterPro"/>
</dbReference>
<dbReference type="Gene3D" id="1.10.8.430">
    <property type="entry name" value="Helical domain of apoptotic protease-activating factors"/>
    <property type="match status" value="1"/>
</dbReference>
<dbReference type="InterPro" id="IPR044974">
    <property type="entry name" value="Disease_R_plants"/>
</dbReference>
<evidence type="ECO:0000313" key="7">
    <source>
        <dbReference type="EMBL" id="QCD82671.1"/>
    </source>
</evidence>
<dbReference type="Pfam" id="PF23282">
    <property type="entry name" value="WHD_ROQ1"/>
    <property type="match status" value="1"/>
</dbReference>
<evidence type="ECO:0000259" key="5">
    <source>
        <dbReference type="Pfam" id="PF23282"/>
    </source>
</evidence>
<dbReference type="Gene3D" id="3.40.50.300">
    <property type="entry name" value="P-loop containing nucleotide triphosphate hydrolases"/>
    <property type="match status" value="1"/>
</dbReference>
<dbReference type="PRINTS" id="PR00364">
    <property type="entry name" value="DISEASERSIST"/>
</dbReference>
<gene>
    <name evidence="7" type="ORF">DEO72_LG2g3011</name>
</gene>
<evidence type="ECO:0000256" key="2">
    <source>
        <dbReference type="ARBA" id="ARBA00022737"/>
    </source>
</evidence>
<dbReference type="InterPro" id="IPR058192">
    <property type="entry name" value="WHD_ROQ1-like"/>
</dbReference>
<evidence type="ECO:0000259" key="4">
    <source>
        <dbReference type="Pfam" id="PF00931"/>
    </source>
</evidence>
<evidence type="ECO:0000313" key="8">
    <source>
        <dbReference type="Proteomes" id="UP000501690"/>
    </source>
</evidence>